<dbReference type="EMBL" id="NHSF01000086">
    <property type="protein sequence ID" value="MBK5932278.1"/>
    <property type="molecule type" value="Genomic_DNA"/>
</dbReference>
<feature type="domain" description="AAA" evidence="1">
    <location>
        <begin position="21"/>
        <end position="138"/>
    </location>
</feature>
<evidence type="ECO:0000259" key="2">
    <source>
        <dbReference type="Pfam" id="PF13635"/>
    </source>
</evidence>
<proteinExistence type="predicted"/>
<evidence type="ECO:0000259" key="1">
    <source>
        <dbReference type="Pfam" id="PF13173"/>
    </source>
</evidence>
<keyword evidence="4" id="KW-1185">Reference proteome</keyword>
<name>A0AAJ0XH86_HALSE</name>
<reference evidence="3" key="1">
    <citation type="submission" date="2017-05" db="EMBL/GenBank/DDBJ databases">
        <authorList>
            <person name="Imhoff J.F."/>
            <person name="Rahn T."/>
            <person name="Kuenzel S."/>
            <person name="Neulinger S.C."/>
        </authorList>
    </citation>
    <scope>NUCLEOTIDE SEQUENCE</scope>
    <source>
        <strain evidence="3">DSM 4395</strain>
    </source>
</reference>
<dbReference type="PANTHER" id="PTHR43566">
    <property type="entry name" value="CONSERVED PROTEIN"/>
    <property type="match status" value="1"/>
</dbReference>
<dbReference type="InterPro" id="IPR027417">
    <property type="entry name" value="P-loop_NTPase"/>
</dbReference>
<dbReference type="InterPro" id="IPR025420">
    <property type="entry name" value="DUF4143"/>
</dbReference>
<feature type="domain" description="DUF4143" evidence="2">
    <location>
        <begin position="178"/>
        <end position="333"/>
    </location>
</feature>
<accession>A0AAJ0XH86</accession>
<evidence type="ECO:0000313" key="3">
    <source>
        <dbReference type="EMBL" id="MBK5932278.1"/>
    </source>
</evidence>
<sequence>MHGYIPRLAEQALQRGLSRAPALALLGPRQCGKSTLARHWLGDAPAVYLDLQDRADRAKLNEPELFFDHHRDALICLDEIQLLPEFFSALRSEIDRDRRAGRFLILGSASRDLIRQSNETLAGRITQVELTPFLLPEVAAVADWKQLWVRGGFPNSLLAADELDSLDWREDFIRTFLERDIPSLGFNVPAPVMERLWRLLAHYNGQAINYSKLAGAMDLSVPTLKRYLALLEQTYMIRLLPPFETNLKKRLVRSPKLYLRDTGVLHALLEIEDFDQLLANPQVGESWEAFVIEQVVTALPRWRPSFVRTGNGAEIDLLLERGGQRWVFEIKLSKAPKPSRGFYQLIEDLKPDSATVIAPIDEPFESSAGVWAMDPGSAIASWR</sequence>
<gene>
    <name evidence="3" type="ORF">CCR82_17505</name>
</gene>
<protein>
    <submittedName>
        <fullName evidence="3">ATPase</fullName>
    </submittedName>
</protein>
<dbReference type="Gene3D" id="3.40.50.300">
    <property type="entry name" value="P-loop containing nucleotide triphosphate hydrolases"/>
    <property type="match status" value="1"/>
</dbReference>
<evidence type="ECO:0000313" key="4">
    <source>
        <dbReference type="Proteomes" id="UP001296967"/>
    </source>
</evidence>
<dbReference type="Proteomes" id="UP001296967">
    <property type="component" value="Unassembled WGS sequence"/>
</dbReference>
<dbReference type="InterPro" id="IPR041682">
    <property type="entry name" value="AAA_14"/>
</dbReference>
<comment type="caution">
    <text evidence="3">The sequence shown here is derived from an EMBL/GenBank/DDBJ whole genome shotgun (WGS) entry which is preliminary data.</text>
</comment>
<dbReference type="PANTHER" id="PTHR43566:SF2">
    <property type="entry name" value="DUF4143 DOMAIN-CONTAINING PROTEIN"/>
    <property type="match status" value="1"/>
</dbReference>
<dbReference type="AlphaFoldDB" id="A0AAJ0XH86"/>
<reference evidence="3" key="2">
    <citation type="journal article" date="2020" name="Microorganisms">
        <title>Osmotic Adaptation and Compatible Solute Biosynthesis of Phototrophic Bacteria as Revealed from Genome Analyses.</title>
        <authorList>
            <person name="Imhoff J.F."/>
            <person name="Rahn T."/>
            <person name="Kunzel S."/>
            <person name="Keller A."/>
            <person name="Neulinger S.C."/>
        </authorList>
    </citation>
    <scope>NUCLEOTIDE SEQUENCE</scope>
    <source>
        <strain evidence="3">DSM 4395</strain>
    </source>
</reference>
<organism evidence="3 4">
    <name type="scientific">Halochromatium salexigens</name>
    <name type="common">Chromatium salexigens</name>
    <dbReference type="NCBI Taxonomy" id="49447"/>
    <lineage>
        <taxon>Bacteria</taxon>
        <taxon>Pseudomonadati</taxon>
        <taxon>Pseudomonadota</taxon>
        <taxon>Gammaproteobacteria</taxon>
        <taxon>Chromatiales</taxon>
        <taxon>Chromatiaceae</taxon>
        <taxon>Halochromatium</taxon>
    </lineage>
</organism>
<dbReference type="Pfam" id="PF13173">
    <property type="entry name" value="AAA_14"/>
    <property type="match status" value="1"/>
</dbReference>
<dbReference type="Pfam" id="PF13635">
    <property type="entry name" value="DUF4143"/>
    <property type="match status" value="1"/>
</dbReference>
<dbReference type="SUPFAM" id="SSF52540">
    <property type="entry name" value="P-loop containing nucleoside triphosphate hydrolases"/>
    <property type="match status" value="1"/>
</dbReference>